<keyword evidence="15" id="KW-1185">Reference proteome</keyword>
<dbReference type="InterPro" id="IPR005390">
    <property type="entry name" value="NeuromedU_rcpt"/>
</dbReference>
<comment type="similarity">
    <text evidence="2">Belongs to the G-protein coupled receptor 1 family.</text>
</comment>
<evidence type="ECO:0000256" key="1">
    <source>
        <dbReference type="ARBA" id="ARBA00004651"/>
    </source>
</evidence>
<dbReference type="PRINTS" id="PR01565">
    <property type="entry name" value="NEUROMEDINUR"/>
</dbReference>
<name>T1JJP1_STRMM</name>
<proteinExistence type="inferred from homology"/>
<sequence>MRMLHSSPIRGCTHDAHVLANVGHGREMSDDSWTNVSITNYLNLRLGPQQLAPEVVIPLTVVYVIIFISGFIGNVIVCLVIARQPSMQTATNYYLFSLAVSDMLLLLFGLPNDVKLFWQQYPWKLGNVMCKARALLSEATNYASVLTIVAFTGERYVAVCHPILSQTLSSLPRVNRIIGVTWILSLVSAIPFSVFTRVYYTDFPPNSGQWLEESAICSIPLTKGSEYRPLLLFSSLVFFLLPMCLIVCLYIRIALALRANQRQLGEGQTGDDSKRKNITKMLVAVVIAFFVGWAPFHAQRLLFVYDDAQHWPESLRRLNEILYFAGCFYYLSCTINPILYNVMSIKYREAFRDTLCNIFETPKRQRSDSLRSRGSSKSSCKCGYNSSRNSHYSWLSSMMCYFRVWASIIKSTTTTETPRMDEMTALRIEDSHSTAFALEVALGLLKETTV</sequence>
<comment type="subcellular location">
    <subcellularLocation>
        <location evidence="1">Cell membrane</location>
        <topology evidence="1">Multi-pass membrane protein</topology>
    </subcellularLocation>
</comment>
<accession>T1JJP1</accession>
<keyword evidence="11" id="KW-0807">Transducer</keyword>
<dbReference type="InterPro" id="IPR000276">
    <property type="entry name" value="GPCR_Rhodpsn"/>
</dbReference>
<dbReference type="STRING" id="126957.T1JJP1"/>
<evidence type="ECO:0000313" key="15">
    <source>
        <dbReference type="Proteomes" id="UP000014500"/>
    </source>
</evidence>
<evidence type="ECO:0000256" key="5">
    <source>
        <dbReference type="ARBA" id="ARBA00022989"/>
    </source>
</evidence>
<keyword evidence="4 12" id="KW-0812">Transmembrane</keyword>
<evidence type="ECO:0000256" key="7">
    <source>
        <dbReference type="ARBA" id="ARBA00023136"/>
    </source>
</evidence>
<reference evidence="14" key="2">
    <citation type="submission" date="2015-02" db="UniProtKB">
        <authorList>
            <consortium name="EnsemblMetazoa"/>
        </authorList>
    </citation>
    <scope>IDENTIFICATION</scope>
</reference>
<keyword evidence="8" id="KW-1015">Disulfide bond</keyword>
<dbReference type="PANTHER" id="PTHR24243">
    <property type="entry name" value="G-PROTEIN COUPLED RECEPTOR"/>
    <property type="match status" value="1"/>
</dbReference>
<feature type="transmembrane region" description="Helical" evidence="12">
    <location>
        <begin position="278"/>
        <end position="296"/>
    </location>
</feature>
<dbReference type="OMA" id="NEWLYIL"/>
<keyword evidence="3" id="KW-1003">Cell membrane</keyword>
<feature type="transmembrane region" description="Helical" evidence="12">
    <location>
        <begin position="321"/>
        <end position="342"/>
    </location>
</feature>
<organism evidence="14 15">
    <name type="scientific">Strigamia maritima</name>
    <name type="common">European centipede</name>
    <name type="synonym">Geophilus maritimus</name>
    <dbReference type="NCBI Taxonomy" id="126957"/>
    <lineage>
        <taxon>Eukaryota</taxon>
        <taxon>Metazoa</taxon>
        <taxon>Ecdysozoa</taxon>
        <taxon>Arthropoda</taxon>
        <taxon>Myriapoda</taxon>
        <taxon>Chilopoda</taxon>
        <taxon>Pleurostigmophora</taxon>
        <taxon>Geophilomorpha</taxon>
        <taxon>Linotaeniidae</taxon>
        <taxon>Strigamia</taxon>
    </lineage>
</organism>
<dbReference type="HOGENOM" id="CLU_009579_6_5_1"/>
<dbReference type="PROSITE" id="PS50262">
    <property type="entry name" value="G_PROTEIN_RECEP_F1_2"/>
    <property type="match status" value="1"/>
</dbReference>
<evidence type="ECO:0000256" key="9">
    <source>
        <dbReference type="ARBA" id="ARBA00023170"/>
    </source>
</evidence>
<dbReference type="EMBL" id="JH432010">
    <property type="status" value="NOT_ANNOTATED_CDS"/>
    <property type="molecule type" value="Genomic_DNA"/>
</dbReference>
<evidence type="ECO:0000256" key="4">
    <source>
        <dbReference type="ARBA" id="ARBA00022692"/>
    </source>
</evidence>
<evidence type="ECO:0000256" key="11">
    <source>
        <dbReference type="ARBA" id="ARBA00023224"/>
    </source>
</evidence>
<dbReference type="SMART" id="SM01381">
    <property type="entry name" value="7TM_GPCR_Srsx"/>
    <property type="match status" value="1"/>
</dbReference>
<feature type="transmembrane region" description="Helical" evidence="12">
    <location>
        <begin position="142"/>
        <end position="165"/>
    </location>
</feature>
<dbReference type="GO" id="GO:0001607">
    <property type="term" value="F:neuromedin U receptor activity"/>
    <property type="evidence" value="ECO:0007669"/>
    <property type="project" value="InterPro"/>
</dbReference>
<evidence type="ECO:0000256" key="3">
    <source>
        <dbReference type="ARBA" id="ARBA00022475"/>
    </source>
</evidence>
<keyword evidence="5 12" id="KW-1133">Transmembrane helix</keyword>
<dbReference type="CDD" id="cd15134">
    <property type="entry name" value="7tmA_capaR"/>
    <property type="match status" value="1"/>
</dbReference>
<feature type="transmembrane region" description="Helical" evidence="12">
    <location>
        <begin position="230"/>
        <end position="257"/>
    </location>
</feature>
<feature type="transmembrane region" description="Helical" evidence="12">
    <location>
        <begin position="177"/>
        <end position="200"/>
    </location>
</feature>
<dbReference type="InterPro" id="IPR017452">
    <property type="entry name" value="GPCR_Rhodpsn_7TM"/>
</dbReference>
<keyword evidence="6" id="KW-0297">G-protein coupled receptor</keyword>
<feature type="transmembrane region" description="Helical" evidence="12">
    <location>
        <begin position="93"/>
        <end position="110"/>
    </location>
</feature>
<dbReference type="PANTHER" id="PTHR24243:SF107">
    <property type="entry name" value="NEUROPEPTIDES CAPA RECEPTOR"/>
    <property type="match status" value="1"/>
</dbReference>
<dbReference type="Pfam" id="PF00001">
    <property type="entry name" value="7tm_1"/>
    <property type="match status" value="1"/>
</dbReference>
<dbReference type="eggNOG" id="KOG3656">
    <property type="taxonomic scope" value="Eukaryota"/>
</dbReference>
<feature type="domain" description="G-protein coupled receptors family 1 profile" evidence="13">
    <location>
        <begin position="73"/>
        <end position="340"/>
    </location>
</feature>
<feature type="transmembrane region" description="Helical" evidence="12">
    <location>
        <begin position="55"/>
        <end position="81"/>
    </location>
</feature>
<protein>
    <recommendedName>
        <fullName evidence="13">G-protein coupled receptors family 1 profile domain-containing protein</fullName>
    </recommendedName>
</protein>
<evidence type="ECO:0000256" key="12">
    <source>
        <dbReference type="SAM" id="Phobius"/>
    </source>
</evidence>
<evidence type="ECO:0000256" key="8">
    <source>
        <dbReference type="ARBA" id="ARBA00023157"/>
    </source>
</evidence>
<dbReference type="Gene3D" id="1.20.1070.10">
    <property type="entry name" value="Rhodopsin 7-helix transmembrane proteins"/>
    <property type="match status" value="1"/>
</dbReference>
<evidence type="ECO:0000259" key="13">
    <source>
        <dbReference type="PROSITE" id="PS50262"/>
    </source>
</evidence>
<keyword evidence="9" id="KW-0675">Receptor</keyword>
<evidence type="ECO:0000256" key="6">
    <source>
        <dbReference type="ARBA" id="ARBA00023040"/>
    </source>
</evidence>
<dbReference type="PhylomeDB" id="T1JJP1"/>
<dbReference type="SUPFAM" id="SSF81321">
    <property type="entry name" value="Family A G protein-coupled receptor-like"/>
    <property type="match status" value="1"/>
</dbReference>
<evidence type="ECO:0000256" key="2">
    <source>
        <dbReference type="ARBA" id="ARBA00010663"/>
    </source>
</evidence>
<keyword evidence="7 12" id="KW-0472">Membrane</keyword>
<keyword evidence="10" id="KW-0325">Glycoprotein</keyword>
<evidence type="ECO:0000256" key="10">
    <source>
        <dbReference type="ARBA" id="ARBA00023180"/>
    </source>
</evidence>
<reference evidence="15" key="1">
    <citation type="submission" date="2011-05" db="EMBL/GenBank/DDBJ databases">
        <authorList>
            <person name="Richards S.R."/>
            <person name="Qu J."/>
            <person name="Jiang H."/>
            <person name="Jhangiani S.N."/>
            <person name="Agravi P."/>
            <person name="Goodspeed R."/>
            <person name="Gross S."/>
            <person name="Mandapat C."/>
            <person name="Jackson L."/>
            <person name="Mathew T."/>
            <person name="Pu L."/>
            <person name="Thornton R."/>
            <person name="Saada N."/>
            <person name="Wilczek-Boney K.B."/>
            <person name="Lee S."/>
            <person name="Kovar C."/>
            <person name="Wu Y."/>
            <person name="Scherer S.E."/>
            <person name="Worley K.C."/>
            <person name="Muzny D.M."/>
            <person name="Gibbs R."/>
        </authorList>
    </citation>
    <scope>NUCLEOTIDE SEQUENCE</scope>
    <source>
        <strain evidence="15">Brora</strain>
    </source>
</reference>
<dbReference type="AlphaFoldDB" id="T1JJP1"/>
<evidence type="ECO:0000313" key="14">
    <source>
        <dbReference type="EnsemblMetazoa" id="SMAR014071-PA"/>
    </source>
</evidence>
<dbReference type="Proteomes" id="UP000014500">
    <property type="component" value="Unassembled WGS sequence"/>
</dbReference>
<dbReference type="EnsemblMetazoa" id="SMAR014071-RA">
    <property type="protein sequence ID" value="SMAR014071-PA"/>
    <property type="gene ID" value="SMAR014071"/>
</dbReference>
<dbReference type="GO" id="GO:0005886">
    <property type="term" value="C:plasma membrane"/>
    <property type="evidence" value="ECO:0007669"/>
    <property type="project" value="UniProtKB-SubCell"/>
</dbReference>
<dbReference type="PRINTS" id="PR00237">
    <property type="entry name" value="GPCRRHODOPSN"/>
</dbReference>